<evidence type="ECO:0000256" key="1">
    <source>
        <dbReference type="SAM" id="MobiDB-lite"/>
    </source>
</evidence>
<feature type="region of interest" description="Disordered" evidence="1">
    <location>
        <begin position="90"/>
        <end position="111"/>
    </location>
</feature>
<feature type="non-terminal residue" evidence="2">
    <location>
        <position position="111"/>
    </location>
</feature>
<name>A0A699RA84_TANCI</name>
<evidence type="ECO:0000313" key="2">
    <source>
        <dbReference type="EMBL" id="GFC82258.1"/>
    </source>
</evidence>
<accession>A0A699RA84</accession>
<dbReference type="AlphaFoldDB" id="A0A699RA84"/>
<proteinExistence type="predicted"/>
<comment type="caution">
    <text evidence="2">The sequence shown here is derived from an EMBL/GenBank/DDBJ whole genome shotgun (WGS) entry which is preliminary data.</text>
</comment>
<feature type="non-terminal residue" evidence="2">
    <location>
        <position position="1"/>
    </location>
</feature>
<protein>
    <submittedName>
        <fullName evidence="2">Uncharacterized protein</fullName>
    </submittedName>
</protein>
<gene>
    <name evidence="2" type="ORF">Tci_854228</name>
</gene>
<reference evidence="2" key="1">
    <citation type="journal article" date="2019" name="Sci. Rep.">
        <title>Draft genome of Tanacetum cinerariifolium, the natural source of mosquito coil.</title>
        <authorList>
            <person name="Yamashiro T."/>
            <person name="Shiraishi A."/>
            <person name="Satake H."/>
            <person name="Nakayama K."/>
        </authorList>
    </citation>
    <scope>NUCLEOTIDE SEQUENCE</scope>
</reference>
<dbReference type="EMBL" id="BKCJ011083549">
    <property type="protein sequence ID" value="GFC82258.1"/>
    <property type="molecule type" value="Genomic_DNA"/>
</dbReference>
<feature type="compositionally biased region" description="Basic and acidic residues" evidence="1">
    <location>
        <begin position="99"/>
        <end position="111"/>
    </location>
</feature>
<sequence length="111" mass="12448">TGPTWLFGIDSLTRTMNYHPVTAENQTNFGVGFQDNFDAAKAGKEVDQSYMLFPVWSNGSTNPQNNVEDTAFDEKEHDFDVKKHESQVILSLSSSAQSKEQDDKTKKEDKG</sequence>
<organism evidence="2">
    <name type="scientific">Tanacetum cinerariifolium</name>
    <name type="common">Dalmatian daisy</name>
    <name type="synonym">Chrysanthemum cinerariifolium</name>
    <dbReference type="NCBI Taxonomy" id="118510"/>
    <lineage>
        <taxon>Eukaryota</taxon>
        <taxon>Viridiplantae</taxon>
        <taxon>Streptophyta</taxon>
        <taxon>Embryophyta</taxon>
        <taxon>Tracheophyta</taxon>
        <taxon>Spermatophyta</taxon>
        <taxon>Magnoliopsida</taxon>
        <taxon>eudicotyledons</taxon>
        <taxon>Gunneridae</taxon>
        <taxon>Pentapetalae</taxon>
        <taxon>asterids</taxon>
        <taxon>campanulids</taxon>
        <taxon>Asterales</taxon>
        <taxon>Asteraceae</taxon>
        <taxon>Asteroideae</taxon>
        <taxon>Anthemideae</taxon>
        <taxon>Anthemidinae</taxon>
        <taxon>Tanacetum</taxon>
    </lineage>
</organism>